<evidence type="ECO:0000313" key="2">
    <source>
        <dbReference type="Proteomes" id="UP000503129"/>
    </source>
</evidence>
<proteinExistence type="predicted"/>
<reference evidence="1 2" key="1">
    <citation type="submission" date="2018-06" db="EMBL/GenBank/DDBJ databases">
        <title>Comparative genomics of Brasilonema spp. strains.</title>
        <authorList>
            <person name="Alvarenga D.O."/>
            <person name="Fiore M.F."/>
            <person name="Varani A.M."/>
        </authorList>
    </citation>
    <scope>NUCLEOTIDE SEQUENCE [LARGE SCALE GENOMIC DNA]</scope>
    <source>
        <strain evidence="1 2">CENA114</strain>
    </source>
</reference>
<keyword evidence="2" id="KW-1185">Reference proteome</keyword>
<dbReference type="EMBL" id="CP030118">
    <property type="protein sequence ID" value="QDL09705.1"/>
    <property type="molecule type" value="Genomic_DNA"/>
</dbReference>
<accession>A0A856MEF8</accession>
<gene>
    <name evidence="1" type="ORF">DP114_19000</name>
</gene>
<dbReference type="KEGG" id="bsen:DP114_19000"/>
<dbReference type="Proteomes" id="UP000503129">
    <property type="component" value="Chromosome"/>
</dbReference>
<evidence type="ECO:0000313" key="1">
    <source>
        <dbReference type="EMBL" id="QDL09705.1"/>
    </source>
</evidence>
<protein>
    <submittedName>
        <fullName evidence="1">Uncharacterized protein</fullName>
    </submittedName>
</protein>
<name>A0A856MEF8_9CYAN</name>
<dbReference type="AlphaFoldDB" id="A0A856MEF8"/>
<organism evidence="1 2">
    <name type="scientific">Brasilonema sennae CENA114</name>
    <dbReference type="NCBI Taxonomy" id="415709"/>
    <lineage>
        <taxon>Bacteria</taxon>
        <taxon>Bacillati</taxon>
        <taxon>Cyanobacteriota</taxon>
        <taxon>Cyanophyceae</taxon>
        <taxon>Nostocales</taxon>
        <taxon>Scytonemataceae</taxon>
        <taxon>Brasilonema</taxon>
        <taxon>Bromeliae group (in: Brasilonema)</taxon>
    </lineage>
</organism>
<sequence length="62" mass="7157">MTFKRKNKLGALPFNEEPFDKSPVCLKVREGVKEKLKAIPDWQEQLRGLIDELIKNTGDICK</sequence>